<dbReference type="SUPFAM" id="SSF52266">
    <property type="entry name" value="SGNH hydrolase"/>
    <property type="match status" value="1"/>
</dbReference>
<dbReference type="AlphaFoldDB" id="A0A8K0EIE4"/>
<feature type="compositionally biased region" description="Polar residues" evidence="1">
    <location>
        <begin position="154"/>
        <end position="165"/>
    </location>
</feature>
<evidence type="ECO:0000313" key="2">
    <source>
        <dbReference type="EMBL" id="CAH1249984.1"/>
    </source>
</evidence>
<sequence>MKVPQATDLITTTTYSDPKCIVFHVGTNDIREERAAHGVTENLRQLKVTRDVNAFLHVLNQETSYISLADNTNLGEDGSIKSNLYKRDGYHLNRAGLKGLAASWKTVIHPILGMGMYHKRQRRGSTLAPRSEVSQTQSPEQNRERTSQGRRPNRPNSDWRQNNRPNPDWRPRDGPNPGWLQRDEPNPEWFPRDRPNPDWRPRDELNPGSFPRDVPNPGWLPRRDRPNPEWLPRDGPNLGWHPRDRREPDDRPNWLPHNRPRL</sequence>
<organism evidence="2 3">
    <name type="scientific">Branchiostoma lanceolatum</name>
    <name type="common">Common lancelet</name>
    <name type="synonym">Amphioxus lanceolatum</name>
    <dbReference type="NCBI Taxonomy" id="7740"/>
    <lineage>
        <taxon>Eukaryota</taxon>
        <taxon>Metazoa</taxon>
        <taxon>Chordata</taxon>
        <taxon>Cephalochordata</taxon>
        <taxon>Leptocardii</taxon>
        <taxon>Amphioxiformes</taxon>
        <taxon>Branchiostomatidae</taxon>
        <taxon>Branchiostoma</taxon>
    </lineage>
</organism>
<proteinExistence type="predicted"/>
<feature type="region of interest" description="Disordered" evidence="1">
    <location>
        <begin position="119"/>
        <end position="262"/>
    </location>
</feature>
<feature type="compositionally biased region" description="Basic and acidic residues" evidence="1">
    <location>
        <begin position="181"/>
        <end position="205"/>
    </location>
</feature>
<protein>
    <submittedName>
        <fullName evidence="2">Hypp8738 protein</fullName>
    </submittedName>
</protein>
<dbReference type="EMBL" id="OV696703">
    <property type="protein sequence ID" value="CAH1249984.1"/>
    <property type="molecule type" value="Genomic_DNA"/>
</dbReference>
<dbReference type="Proteomes" id="UP000838412">
    <property type="component" value="Chromosome 18"/>
</dbReference>
<feature type="compositionally biased region" description="Basic and acidic residues" evidence="1">
    <location>
        <begin position="241"/>
        <end position="252"/>
    </location>
</feature>
<gene>
    <name evidence="2" type="primary">Hypp8738</name>
    <name evidence="2" type="ORF">BLAG_LOCUS10893</name>
</gene>
<reference evidence="2" key="1">
    <citation type="submission" date="2022-01" db="EMBL/GenBank/DDBJ databases">
        <authorList>
            <person name="Braso-Vives M."/>
        </authorList>
    </citation>
    <scope>NUCLEOTIDE SEQUENCE</scope>
</reference>
<keyword evidence="3" id="KW-1185">Reference proteome</keyword>
<evidence type="ECO:0000256" key="1">
    <source>
        <dbReference type="SAM" id="MobiDB-lite"/>
    </source>
</evidence>
<accession>A0A8K0EIE4</accession>
<evidence type="ECO:0000313" key="3">
    <source>
        <dbReference type="Proteomes" id="UP000838412"/>
    </source>
</evidence>
<name>A0A8K0EIE4_BRALA</name>